<dbReference type="OrthoDB" id="10542702at2759"/>
<proteinExistence type="predicted"/>
<organism evidence="1 2">
    <name type="scientific">Thelephora terrestris</name>
    <dbReference type="NCBI Taxonomy" id="56493"/>
    <lineage>
        <taxon>Eukaryota</taxon>
        <taxon>Fungi</taxon>
        <taxon>Dikarya</taxon>
        <taxon>Basidiomycota</taxon>
        <taxon>Agaricomycotina</taxon>
        <taxon>Agaricomycetes</taxon>
        <taxon>Thelephorales</taxon>
        <taxon>Thelephoraceae</taxon>
        <taxon>Thelephora</taxon>
    </lineage>
</organism>
<dbReference type="AlphaFoldDB" id="A0A9P6HA61"/>
<dbReference type="Proteomes" id="UP000736335">
    <property type="component" value="Unassembled WGS sequence"/>
</dbReference>
<protein>
    <submittedName>
        <fullName evidence="1">Uncharacterized protein</fullName>
    </submittedName>
</protein>
<dbReference type="EMBL" id="WIUZ02000011">
    <property type="protein sequence ID" value="KAF9782710.1"/>
    <property type="molecule type" value="Genomic_DNA"/>
</dbReference>
<name>A0A9P6HA61_9AGAM</name>
<accession>A0A9P6HA61</accession>
<evidence type="ECO:0000313" key="2">
    <source>
        <dbReference type="Proteomes" id="UP000736335"/>
    </source>
</evidence>
<comment type="caution">
    <text evidence="1">The sequence shown here is derived from an EMBL/GenBank/DDBJ whole genome shotgun (WGS) entry which is preliminary data.</text>
</comment>
<evidence type="ECO:0000313" key="1">
    <source>
        <dbReference type="EMBL" id="KAF9782710.1"/>
    </source>
</evidence>
<sequence length="179" mass="19452">MEFCVSLLSTQTAYLTVAVTTTLAAGMLPSITAEAKAAELRKLFNMVEARHDYFVGKVLPKIPSTCAKDFTGVECTTTLLETLGSRLNEVEGTVSCSGVYRWSPTFMSTEMKHLYDDLAELDFNTTNTSKSANIVIASLTDDPETRRILLGGEVKERNPTKKLGGVKVSFKGKSGQEGL</sequence>
<reference evidence="1" key="1">
    <citation type="journal article" date="2020" name="Nat. Commun.">
        <title>Large-scale genome sequencing of mycorrhizal fungi provides insights into the early evolution of symbiotic traits.</title>
        <authorList>
            <person name="Miyauchi S."/>
            <person name="Kiss E."/>
            <person name="Kuo A."/>
            <person name="Drula E."/>
            <person name="Kohler A."/>
            <person name="Sanchez-Garcia M."/>
            <person name="Morin E."/>
            <person name="Andreopoulos B."/>
            <person name="Barry K.W."/>
            <person name="Bonito G."/>
            <person name="Buee M."/>
            <person name="Carver A."/>
            <person name="Chen C."/>
            <person name="Cichocki N."/>
            <person name="Clum A."/>
            <person name="Culley D."/>
            <person name="Crous P.W."/>
            <person name="Fauchery L."/>
            <person name="Girlanda M."/>
            <person name="Hayes R.D."/>
            <person name="Keri Z."/>
            <person name="LaButti K."/>
            <person name="Lipzen A."/>
            <person name="Lombard V."/>
            <person name="Magnuson J."/>
            <person name="Maillard F."/>
            <person name="Murat C."/>
            <person name="Nolan M."/>
            <person name="Ohm R.A."/>
            <person name="Pangilinan J."/>
            <person name="Pereira M.F."/>
            <person name="Perotto S."/>
            <person name="Peter M."/>
            <person name="Pfister S."/>
            <person name="Riley R."/>
            <person name="Sitrit Y."/>
            <person name="Stielow J.B."/>
            <person name="Szollosi G."/>
            <person name="Zifcakova L."/>
            <person name="Stursova M."/>
            <person name="Spatafora J.W."/>
            <person name="Tedersoo L."/>
            <person name="Vaario L.M."/>
            <person name="Yamada A."/>
            <person name="Yan M."/>
            <person name="Wang P."/>
            <person name="Xu J."/>
            <person name="Bruns T."/>
            <person name="Baldrian P."/>
            <person name="Vilgalys R."/>
            <person name="Dunand C."/>
            <person name="Henrissat B."/>
            <person name="Grigoriev I.V."/>
            <person name="Hibbett D."/>
            <person name="Nagy L.G."/>
            <person name="Martin F.M."/>
        </authorList>
    </citation>
    <scope>NUCLEOTIDE SEQUENCE</scope>
    <source>
        <strain evidence="1">UH-Tt-Lm1</strain>
    </source>
</reference>
<reference evidence="1" key="2">
    <citation type="submission" date="2020-11" db="EMBL/GenBank/DDBJ databases">
        <authorList>
            <consortium name="DOE Joint Genome Institute"/>
            <person name="Kuo A."/>
            <person name="Miyauchi S."/>
            <person name="Kiss E."/>
            <person name="Drula E."/>
            <person name="Kohler A."/>
            <person name="Sanchez-Garcia M."/>
            <person name="Andreopoulos B."/>
            <person name="Barry K.W."/>
            <person name="Bonito G."/>
            <person name="Buee M."/>
            <person name="Carver A."/>
            <person name="Chen C."/>
            <person name="Cichocki N."/>
            <person name="Clum A."/>
            <person name="Culley D."/>
            <person name="Crous P.W."/>
            <person name="Fauchery L."/>
            <person name="Girlanda M."/>
            <person name="Hayes R."/>
            <person name="Keri Z."/>
            <person name="Labutti K."/>
            <person name="Lipzen A."/>
            <person name="Lombard V."/>
            <person name="Magnuson J."/>
            <person name="Maillard F."/>
            <person name="Morin E."/>
            <person name="Murat C."/>
            <person name="Nolan M."/>
            <person name="Ohm R."/>
            <person name="Pangilinan J."/>
            <person name="Pereira M."/>
            <person name="Perotto S."/>
            <person name="Peter M."/>
            <person name="Riley R."/>
            <person name="Sitrit Y."/>
            <person name="Stielow B."/>
            <person name="Szollosi G."/>
            <person name="Zifcakova L."/>
            <person name="Stursova M."/>
            <person name="Spatafora J.W."/>
            <person name="Tedersoo L."/>
            <person name="Vaario L.-M."/>
            <person name="Yamada A."/>
            <person name="Yan M."/>
            <person name="Wang P."/>
            <person name="Xu J."/>
            <person name="Bruns T."/>
            <person name="Baldrian P."/>
            <person name="Vilgalys R."/>
            <person name="Henrissat B."/>
            <person name="Grigoriev I.V."/>
            <person name="Hibbett D."/>
            <person name="Nagy L.G."/>
            <person name="Martin F.M."/>
        </authorList>
    </citation>
    <scope>NUCLEOTIDE SEQUENCE</scope>
    <source>
        <strain evidence="1">UH-Tt-Lm1</strain>
    </source>
</reference>
<gene>
    <name evidence="1" type="ORF">BJ322DRAFT_166490</name>
</gene>
<keyword evidence="2" id="KW-1185">Reference proteome</keyword>